<keyword evidence="2" id="KW-1185">Reference proteome</keyword>
<gene>
    <name evidence="1" type="ORF">CYYG_00033</name>
</gene>
<dbReference type="OrthoDB" id="27996at10239"/>
<evidence type="ECO:0000313" key="2">
    <source>
        <dbReference type="Proteomes" id="UP000202740"/>
    </source>
</evidence>
<evidence type="ECO:0008006" key="3">
    <source>
        <dbReference type="Google" id="ProtNLM"/>
    </source>
</evidence>
<dbReference type="KEGG" id="vg:15013343"/>
<evidence type="ECO:0000313" key="1">
    <source>
        <dbReference type="EMBL" id="AGG54534.1"/>
    </source>
</evidence>
<accession>M1TVT8</accession>
<organism evidence="1 2">
    <name type="scientific">Cyanophage SS120-1</name>
    <dbReference type="NCBI Taxonomy" id="616674"/>
    <lineage>
        <taxon>Viruses</taxon>
        <taxon>Duplodnaviria</taxon>
        <taxon>Heunggongvirae</taxon>
        <taxon>Uroviricota</taxon>
        <taxon>Caudoviricetes</taxon>
        <taxon>Autographivirales</taxon>
        <taxon>Banchanvirus</taxon>
        <taxon>Banchanvirus SS1201</taxon>
    </lineage>
</organism>
<dbReference type="GeneID" id="15013343"/>
<protein>
    <recommendedName>
        <fullName evidence="3">Internal virion protein</fullName>
    </recommendedName>
</protein>
<name>M1TVT8_9CAUD</name>
<dbReference type="EMBL" id="HQ316584">
    <property type="protein sequence ID" value="AGG54534.1"/>
    <property type="molecule type" value="Genomic_DNA"/>
</dbReference>
<reference evidence="1 2" key="1">
    <citation type="submission" date="2010-03" db="EMBL/GenBank/DDBJ databases">
        <title>The Genome Sequence of Cyanophage P-SSP9.</title>
        <authorList>
            <consortium name="The Broad Institute Genome Sequencing Platform"/>
            <person name="Henn M.R."/>
            <person name="Sullivan M.S."/>
            <person name="Osburne M.S."/>
            <person name="Levin J."/>
            <person name="Malboeuf C."/>
            <person name="Casali M."/>
            <person name="Russ C."/>
            <person name="Lennon N."/>
            <person name="Erlich R."/>
            <person name="Young S.K."/>
            <person name="Koehrsen M."/>
            <person name="Yandava C."/>
            <person name="Zeng Q."/>
            <person name="Alvarado L."/>
            <person name="Anderson S."/>
            <person name="Berlin A."/>
            <person name="Borenstein D."/>
            <person name="Chen Z."/>
            <person name="Engels R."/>
            <person name="Freedman E."/>
            <person name="Gellesch M."/>
            <person name="Goldberg J."/>
            <person name="Green L."/>
            <person name="Griggs A."/>
            <person name="Gujja S."/>
            <person name="Heiman D."/>
            <person name="Hepburn T."/>
            <person name="Howarth C."/>
            <person name="Jen D."/>
            <person name="Larson L."/>
            <person name="Lewis B."/>
            <person name="Mehta T."/>
            <person name="Park D."/>
            <person name="Pearson M."/>
            <person name="Roberts A."/>
            <person name="Ryan E."/>
            <person name="Saif S."/>
            <person name="Shea T."/>
            <person name="Shenoy N."/>
            <person name="Sisk P."/>
            <person name="Stolte C."/>
            <person name="Sykes S."/>
            <person name="Walk T."/>
            <person name="White J."/>
            <person name="Yu Q."/>
            <person name="Coleman M.L."/>
            <person name="Huang K.H."/>
            <person name="Weigele P.R."/>
            <person name="DeFrancesco A.S."/>
            <person name="Kern S.E."/>
            <person name="Thompson L.R."/>
            <person name="Fu R."/>
            <person name="Hombeck B."/>
            <person name="Chisholm S.W."/>
            <person name="Haas B."/>
            <person name="Nusbaum C."/>
            <person name="Galagan J."/>
            <person name="Birren B."/>
        </authorList>
    </citation>
    <scope>NUCLEOTIDE SEQUENCE [LARGE SCALE GENOMIC DNA]</scope>
    <source>
        <strain evidence="1 2">P-SSP9</strain>
    </source>
</reference>
<dbReference type="RefSeq" id="YP_007676878.1">
    <property type="nucleotide sequence ID" value="NC_020872.1"/>
</dbReference>
<proteinExistence type="predicted"/>
<dbReference type="Proteomes" id="UP000202740">
    <property type="component" value="Segment"/>
</dbReference>
<sequence length="232" mass="24222">MCFAAIGVAAGATAGTAAATTTGVAIAGLAVSAAAAGLGIVQAQQSAQFQADSARQQQDLAYRQAQQQTSFQNQALVNKHIGQVKAQQAKNLAANYAYYYGDQSANQSYISQQLKFKEASDKAAFKSQEIYAKQIGSKGKILATGARGKSVGLLALDAERRAGFAQSQQDATVRSAEMAMGTSMEGTRLKALSNINTIGSRVDFPVQAPQLAPEPVGIGENLNLGIPSYNWA</sequence>